<dbReference type="SUPFAM" id="SSF49879">
    <property type="entry name" value="SMAD/FHA domain"/>
    <property type="match status" value="1"/>
</dbReference>
<dbReference type="SMART" id="SM00240">
    <property type="entry name" value="FHA"/>
    <property type="match status" value="1"/>
</dbReference>
<sequence>MYNFFSTIIKYAFILIIYLFIFNIMKMIYLDIQNMTGLIGNCPYLKLINRKDTLPFKIKEVYPLDKTMSIGRKNDNHITIKDPTISNYQAKIVLNEDYFLIKDENSANGTFINGEKIIDTVMLQNGDRIKMGQVEFLYVDTVKEV</sequence>
<feature type="domain" description="FHA" evidence="2">
    <location>
        <begin position="68"/>
        <end position="117"/>
    </location>
</feature>
<evidence type="ECO:0000313" key="4">
    <source>
        <dbReference type="Proteomes" id="UP000216024"/>
    </source>
</evidence>
<keyword evidence="1" id="KW-0472">Membrane</keyword>
<dbReference type="InterPro" id="IPR050923">
    <property type="entry name" value="Cell_Proc_Reg/RNA_Proc"/>
</dbReference>
<protein>
    <submittedName>
        <fullName evidence="3">FHA domain-containing protein</fullName>
    </submittedName>
</protein>
<name>A0A267MG81_9FIRM</name>
<keyword evidence="1" id="KW-1133">Transmembrane helix</keyword>
<keyword evidence="1" id="KW-0812">Transmembrane</keyword>
<keyword evidence="4" id="KW-1185">Reference proteome</keyword>
<accession>A0A267MG81</accession>
<dbReference type="CDD" id="cd00060">
    <property type="entry name" value="FHA"/>
    <property type="match status" value="1"/>
</dbReference>
<reference evidence="3 4" key="1">
    <citation type="submission" date="2017-06" db="EMBL/GenBank/DDBJ databases">
        <title>Draft genome sequence of anaerobic fermentative bacterium Anaeromicrobium sediminis DY2726D isolated from West Pacific Ocean sediments.</title>
        <authorList>
            <person name="Zeng X."/>
        </authorList>
    </citation>
    <scope>NUCLEOTIDE SEQUENCE [LARGE SCALE GENOMIC DNA]</scope>
    <source>
        <strain evidence="3 4">DY2726D</strain>
    </source>
</reference>
<dbReference type="PANTHER" id="PTHR23308">
    <property type="entry name" value="NUCLEAR INHIBITOR OF PROTEIN PHOSPHATASE-1"/>
    <property type="match status" value="1"/>
</dbReference>
<dbReference type="Gene3D" id="2.60.200.20">
    <property type="match status" value="1"/>
</dbReference>
<proteinExistence type="predicted"/>
<dbReference type="AlphaFoldDB" id="A0A267MG81"/>
<dbReference type="PROSITE" id="PS50006">
    <property type="entry name" value="FHA_DOMAIN"/>
    <property type="match status" value="1"/>
</dbReference>
<evidence type="ECO:0000259" key="2">
    <source>
        <dbReference type="PROSITE" id="PS50006"/>
    </source>
</evidence>
<dbReference type="Pfam" id="PF00498">
    <property type="entry name" value="FHA"/>
    <property type="match status" value="1"/>
</dbReference>
<dbReference type="InterPro" id="IPR000253">
    <property type="entry name" value="FHA_dom"/>
</dbReference>
<comment type="caution">
    <text evidence="3">The sequence shown here is derived from an EMBL/GenBank/DDBJ whole genome shotgun (WGS) entry which is preliminary data.</text>
</comment>
<gene>
    <name evidence="3" type="ORF">CCE28_14005</name>
</gene>
<organism evidence="3 4">
    <name type="scientific">Anaeromicrobium sediminis</name>
    <dbReference type="NCBI Taxonomy" id="1478221"/>
    <lineage>
        <taxon>Bacteria</taxon>
        <taxon>Bacillati</taxon>
        <taxon>Bacillota</taxon>
        <taxon>Clostridia</taxon>
        <taxon>Peptostreptococcales</taxon>
        <taxon>Thermotaleaceae</taxon>
        <taxon>Anaeromicrobium</taxon>
    </lineage>
</organism>
<dbReference type="OrthoDB" id="9816434at2"/>
<dbReference type="InterPro" id="IPR008984">
    <property type="entry name" value="SMAD_FHA_dom_sf"/>
</dbReference>
<evidence type="ECO:0000313" key="3">
    <source>
        <dbReference type="EMBL" id="PAB58594.1"/>
    </source>
</evidence>
<dbReference type="RefSeq" id="WP_095134359.1">
    <property type="nucleotide sequence ID" value="NZ_NIBG01000013.1"/>
</dbReference>
<evidence type="ECO:0000256" key="1">
    <source>
        <dbReference type="SAM" id="Phobius"/>
    </source>
</evidence>
<feature type="transmembrane region" description="Helical" evidence="1">
    <location>
        <begin position="6"/>
        <end position="25"/>
    </location>
</feature>
<dbReference type="Proteomes" id="UP000216024">
    <property type="component" value="Unassembled WGS sequence"/>
</dbReference>
<dbReference type="EMBL" id="NIBG01000013">
    <property type="protein sequence ID" value="PAB58594.1"/>
    <property type="molecule type" value="Genomic_DNA"/>
</dbReference>